<dbReference type="Pfam" id="PF00857">
    <property type="entry name" value="Isochorismatase"/>
    <property type="match status" value="1"/>
</dbReference>
<dbReference type="PANTHER" id="PTHR47297:SF2">
    <property type="entry name" value="OS02G0606800 PROTEIN"/>
    <property type="match status" value="1"/>
</dbReference>
<evidence type="ECO:0000313" key="3">
    <source>
        <dbReference type="Proteomes" id="UP000298324"/>
    </source>
</evidence>
<dbReference type="SUPFAM" id="SSF52499">
    <property type="entry name" value="Isochorismatase-like hydrolases"/>
    <property type="match status" value="1"/>
</dbReference>
<dbReference type="EMBL" id="QFGA01000004">
    <property type="protein sequence ID" value="TEB04170.1"/>
    <property type="molecule type" value="Genomic_DNA"/>
</dbReference>
<gene>
    <name evidence="2" type="ORF">Psch_03895</name>
</gene>
<dbReference type="GO" id="GO:0008936">
    <property type="term" value="F:nicotinamidase activity"/>
    <property type="evidence" value="ECO:0007669"/>
    <property type="project" value="InterPro"/>
</dbReference>
<dbReference type="InterPro" id="IPR036380">
    <property type="entry name" value="Isochorismatase-like_sf"/>
</dbReference>
<name>A0A4Y7R6D6_9FIRM</name>
<dbReference type="RefSeq" id="WP_134216773.1">
    <property type="nucleotide sequence ID" value="NZ_QFGA01000004.1"/>
</dbReference>
<dbReference type="InterPro" id="IPR044717">
    <property type="entry name" value="NIC1"/>
</dbReference>
<comment type="caution">
    <text evidence="2">The sequence shown here is derived from an EMBL/GenBank/DDBJ whole genome shotgun (WGS) entry which is preliminary data.</text>
</comment>
<proteinExistence type="predicted"/>
<evidence type="ECO:0000259" key="1">
    <source>
        <dbReference type="Pfam" id="PF00857"/>
    </source>
</evidence>
<dbReference type="Proteomes" id="UP000298324">
    <property type="component" value="Unassembled WGS sequence"/>
</dbReference>
<keyword evidence="3" id="KW-1185">Reference proteome</keyword>
<dbReference type="GO" id="GO:0019365">
    <property type="term" value="P:pyridine nucleotide salvage"/>
    <property type="evidence" value="ECO:0007669"/>
    <property type="project" value="InterPro"/>
</dbReference>
<organism evidence="2 3">
    <name type="scientific">Pelotomaculum schinkii</name>
    <dbReference type="NCBI Taxonomy" id="78350"/>
    <lineage>
        <taxon>Bacteria</taxon>
        <taxon>Bacillati</taxon>
        <taxon>Bacillota</taxon>
        <taxon>Clostridia</taxon>
        <taxon>Eubacteriales</taxon>
        <taxon>Desulfotomaculaceae</taxon>
        <taxon>Pelotomaculum</taxon>
    </lineage>
</organism>
<sequence>MPLQKDSIVKNCADSLVNILSSLEDLPILKLDGLEPQKTALVVVDMINAFAREGPLQSPRVNALIPAVAKLVRLCRSRGITVLSFADCHTTESPEYDAFPVHALTGTSECEIVDEIKEIGDYTLIHKNSTNGFLEESFQEWLIDNRQIENFIIVGDCTDICIQQFATSLKADFNRKNQRRLVAVPVDAVDTYDLGPHNGDLTHMMALYFMQESGVKLYSSVED</sequence>
<reference evidence="2 3" key="1">
    <citation type="journal article" date="2018" name="Environ. Microbiol.">
        <title>Novel energy conservation strategies and behaviour of Pelotomaculum schinkii driving syntrophic propionate catabolism.</title>
        <authorList>
            <person name="Hidalgo-Ahumada C.A.P."/>
            <person name="Nobu M.K."/>
            <person name="Narihiro T."/>
            <person name="Tamaki H."/>
            <person name="Liu W.T."/>
            <person name="Kamagata Y."/>
            <person name="Stams A.J.M."/>
            <person name="Imachi H."/>
            <person name="Sousa D.Z."/>
        </authorList>
    </citation>
    <scope>NUCLEOTIDE SEQUENCE [LARGE SCALE GENOMIC DNA]</scope>
    <source>
        <strain evidence="2 3">HH</strain>
    </source>
</reference>
<dbReference type="Gene3D" id="3.40.50.850">
    <property type="entry name" value="Isochorismatase-like"/>
    <property type="match status" value="1"/>
</dbReference>
<dbReference type="PANTHER" id="PTHR47297">
    <property type="match status" value="1"/>
</dbReference>
<feature type="domain" description="Isochorismatase-like" evidence="1">
    <location>
        <begin position="39"/>
        <end position="205"/>
    </location>
</feature>
<evidence type="ECO:0000313" key="2">
    <source>
        <dbReference type="EMBL" id="TEB04170.1"/>
    </source>
</evidence>
<dbReference type="InterPro" id="IPR000868">
    <property type="entry name" value="Isochorismatase-like_dom"/>
</dbReference>
<dbReference type="AlphaFoldDB" id="A0A4Y7R6D6"/>
<accession>A0A4Y7R6D6</accession>
<dbReference type="CDD" id="cd00431">
    <property type="entry name" value="cysteine_hydrolases"/>
    <property type="match status" value="1"/>
</dbReference>
<protein>
    <submittedName>
        <fullName evidence="2">Nicotinamidase/pyrazinamidase</fullName>
    </submittedName>
</protein>